<dbReference type="CDD" id="cd00959">
    <property type="entry name" value="DeoC"/>
    <property type="match status" value="1"/>
</dbReference>
<evidence type="ECO:0000256" key="2">
    <source>
        <dbReference type="ARBA" id="ARBA00012515"/>
    </source>
</evidence>
<dbReference type="InterPro" id="IPR011343">
    <property type="entry name" value="DeoC"/>
</dbReference>
<dbReference type="GO" id="GO:0004139">
    <property type="term" value="F:deoxyribose-phosphate aldolase activity"/>
    <property type="evidence" value="ECO:0007669"/>
    <property type="project" value="UniProtKB-EC"/>
</dbReference>
<organism evidence="9 10">
    <name type="scientific">Roridomyces roridus</name>
    <dbReference type="NCBI Taxonomy" id="1738132"/>
    <lineage>
        <taxon>Eukaryota</taxon>
        <taxon>Fungi</taxon>
        <taxon>Dikarya</taxon>
        <taxon>Basidiomycota</taxon>
        <taxon>Agaricomycotina</taxon>
        <taxon>Agaricomycetes</taxon>
        <taxon>Agaricomycetidae</taxon>
        <taxon>Agaricales</taxon>
        <taxon>Marasmiineae</taxon>
        <taxon>Mycenaceae</taxon>
        <taxon>Roridomyces</taxon>
    </lineage>
</organism>
<feature type="active site" description="Schiff-base intermediate with acetaldehyde" evidence="8">
    <location>
        <position position="187"/>
    </location>
</feature>
<dbReference type="GO" id="GO:0016052">
    <property type="term" value="P:carbohydrate catabolic process"/>
    <property type="evidence" value="ECO:0007669"/>
    <property type="project" value="TreeGrafter"/>
</dbReference>
<accession>A0AAD7BMZ9</accession>
<dbReference type="GO" id="GO:0009264">
    <property type="term" value="P:deoxyribonucleotide catabolic process"/>
    <property type="evidence" value="ECO:0007669"/>
    <property type="project" value="InterPro"/>
</dbReference>
<evidence type="ECO:0000256" key="4">
    <source>
        <dbReference type="ARBA" id="ARBA00023239"/>
    </source>
</evidence>
<proteinExistence type="inferred from homology"/>
<dbReference type="Gene3D" id="3.20.20.70">
    <property type="entry name" value="Aldolase class I"/>
    <property type="match status" value="1"/>
</dbReference>
<dbReference type="AlphaFoldDB" id="A0AAD7BMZ9"/>
<dbReference type="InterPro" id="IPR013785">
    <property type="entry name" value="Aldolase_TIM"/>
</dbReference>
<dbReference type="GO" id="GO:0005737">
    <property type="term" value="C:cytoplasm"/>
    <property type="evidence" value="ECO:0007669"/>
    <property type="project" value="InterPro"/>
</dbReference>
<dbReference type="InterPro" id="IPR002915">
    <property type="entry name" value="DeoC/FbaB/LacD_aldolase"/>
</dbReference>
<evidence type="ECO:0000313" key="10">
    <source>
        <dbReference type="Proteomes" id="UP001221142"/>
    </source>
</evidence>
<feature type="active site" description="Schiff-base intermediate with acetaldehyde" evidence="8">
    <location>
        <position position="218"/>
    </location>
</feature>
<dbReference type="Proteomes" id="UP001221142">
    <property type="component" value="Unassembled WGS sequence"/>
</dbReference>
<dbReference type="PANTHER" id="PTHR10889">
    <property type="entry name" value="DEOXYRIBOSE-PHOSPHATE ALDOLASE"/>
    <property type="match status" value="1"/>
</dbReference>
<evidence type="ECO:0000256" key="1">
    <source>
        <dbReference type="ARBA" id="ARBA00010936"/>
    </source>
</evidence>
<dbReference type="Pfam" id="PF01791">
    <property type="entry name" value="DeoC"/>
    <property type="match status" value="1"/>
</dbReference>
<evidence type="ECO:0000256" key="7">
    <source>
        <dbReference type="ARBA" id="ARBA00048791"/>
    </source>
</evidence>
<keyword evidence="10" id="KW-1185">Reference proteome</keyword>
<dbReference type="PANTHER" id="PTHR10889:SF1">
    <property type="entry name" value="DEOXYRIBOSE-PHOSPHATE ALDOLASE"/>
    <property type="match status" value="1"/>
</dbReference>
<evidence type="ECO:0000256" key="5">
    <source>
        <dbReference type="ARBA" id="ARBA00023270"/>
    </source>
</evidence>
<dbReference type="FunFam" id="3.20.20.70:FF:000044">
    <property type="entry name" value="Deoxyribose-phosphate aldolase"/>
    <property type="match status" value="1"/>
</dbReference>
<dbReference type="PIRSF" id="PIRSF001357">
    <property type="entry name" value="DeoC"/>
    <property type="match status" value="1"/>
</dbReference>
<keyword evidence="5 8" id="KW-0704">Schiff base</keyword>
<keyword evidence="3" id="KW-0963">Cytoplasm</keyword>
<evidence type="ECO:0000256" key="8">
    <source>
        <dbReference type="PIRSR" id="PIRSR001357-50"/>
    </source>
</evidence>
<evidence type="ECO:0000256" key="6">
    <source>
        <dbReference type="ARBA" id="ARBA00032755"/>
    </source>
</evidence>
<keyword evidence="4" id="KW-0456">Lyase</keyword>
<dbReference type="SMART" id="SM01133">
    <property type="entry name" value="DeoC"/>
    <property type="match status" value="1"/>
</dbReference>
<dbReference type="HAMAP" id="MF_00114">
    <property type="entry name" value="DeoC_type1"/>
    <property type="match status" value="1"/>
</dbReference>
<gene>
    <name evidence="9" type="ORF">FB45DRAFT_991436</name>
</gene>
<comment type="catalytic activity">
    <reaction evidence="7">
        <text>2-deoxy-D-ribose 5-phosphate = D-glyceraldehyde 3-phosphate + acetaldehyde</text>
        <dbReference type="Rhea" id="RHEA:12821"/>
        <dbReference type="ChEBI" id="CHEBI:15343"/>
        <dbReference type="ChEBI" id="CHEBI:59776"/>
        <dbReference type="ChEBI" id="CHEBI:62877"/>
        <dbReference type="EC" id="4.1.2.4"/>
    </reaction>
</comment>
<dbReference type="EC" id="4.1.2.4" evidence="2"/>
<protein>
    <recommendedName>
        <fullName evidence="2">deoxyribose-phosphate aldolase</fullName>
        <ecNumber evidence="2">4.1.2.4</ecNumber>
    </recommendedName>
    <alternativeName>
        <fullName evidence="6">2-deoxy-D-ribose 5-phosphate aldolase</fullName>
    </alternativeName>
</protein>
<dbReference type="EMBL" id="JARKIF010000012">
    <property type="protein sequence ID" value="KAJ7625780.1"/>
    <property type="molecule type" value="Genomic_DNA"/>
</dbReference>
<evidence type="ECO:0000256" key="3">
    <source>
        <dbReference type="ARBA" id="ARBA00022490"/>
    </source>
</evidence>
<dbReference type="InterPro" id="IPR028581">
    <property type="entry name" value="DeoC_typeI"/>
</dbReference>
<name>A0AAD7BMZ9_9AGAR</name>
<evidence type="ECO:0000313" key="9">
    <source>
        <dbReference type="EMBL" id="KAJ7625780.1"/>
    </source>
</evidence>
<reference evidence="9" key="1">
    <citation type="submission" date="2023-03" db="EMBL/GenBank/DDBJ databases">
        <title>Massive genome expansion in bonnet fungi (Mycena s.s.) driven by repeated elements and novel gene families across ecological guilds.</title>
        <authorList>
            <consortium name="Lawrence Berkeley National Laboratory"/>
            <person name="Harder C.B."/>
            <person name="Miyauchi S."/>
            <person name="Viragh M."/>
            <person name="Kuo A."/>
            <person name="Thoen E."/>
            <person name="Andreopoulos B."/>
            <person name="Lu D."/>
            <person name="Skrede I."/>
            <person name="Drula E."/>
            <person name="Henrissat B."/>
            <person name="Morin E."/>
            <person name="Kohler A."/>
            <person name="Barry K."/>
            <person name="LaButti K."/>
            <person name="Morin E."/>
            <person name="Salamov A."/>
            <person name="Lipzen A."/>
            <person name="Mereny Z."/>
            <person name="Hegedus B."/>
            <person name="Baldrian P."/>
            <person name="Stursova M."/>
            <person name="Weitz H."/>
            <person name="Taylor A."/>
            <person name="Grigoriev I.V."/>
            <person name="Nagy L.G."/>
            <person name="Martin F."/>
            <person name="Kauserud H."/>
        </authorList>
    </citation>
    <scope>NUCLEOTIDE SEQUENCE</scope>
    <source>
        <strain evidence="9">9284</strain>
    </source>
</reference>
<dbReference type="NCBIfam" id="TIGR00126">
    <property type="entry name" value="deoC"/>
    <property type="match status" value="1"/>
</dbReference>
<dbReference type="SUPFAM" id="SSF51569">
    <property type="entry name" value="Aldolase"/>
    <property type="match status" value="1"/>
</dbReference>
<sequence length="259" mass="27089">MDSDLSLRVKAKIQQVLADDAFTLPPNEFSSITSPDAQFALAIDHTLLKPESTPAQIDELCDQAIRYKFKSCCVNGANIPQVARRLEGSGSIPCAVIGFPLGAGTTAVKAFEAQDAIKNGAKEIDMVINIGALKSGDYTLVQSDIRAVVEAAAGTPVKVILETVFLNDEEKIAGSFMAAEAGAAFVKTCTGFSGGGASVADVLLMRKTVHYKSGVKVKASAGIRSFEKCVEMFKVGAERIGTSSGAAIMQSVEVAAGSY</sequence>
<comment type="similarity">
    <text evidence="1">Belongs to the DeoC/FbaB aldolase family. DeoC type 1 subfamily.</text>
</comment>
<comment type="caution">
    <text evidence="9">The sequence shown here is derived from an EMBL/GenBank/DDBJ whole genome shotgun (WGS) entry which is preliminary data.</text>
</comment>